<organism evidence="3 4">
    <name type="scientific">Neglectibacter timonensis</name>
    <dbReference type="NCBI Taxonomy" id="1776382"/>
    <lineage>
        <taxon>Bacteria</taxon>
        <taxon>Bacillati</taxon>
        <taxon>Bacillota</taxon>
        <taxon>Clostridia</taxon>
        <taxon>Eubacteriales</taxon>
        <taxon>Oscillospiraceae</taxon>
        <taxon>Neglectibacter</taxon>
    </lineage>
</organism>
<feature type="domain" description="LysM" evidence="2">
    <location>
        <begin position="143"/>
        <end position="201"/>
    </location>
</feature>
<evidence type="ECO:0000259" key="2">
    <source>
        <dbReference type="PROSITE" id="PS51782"/>
    </source>
</evidence>
<dbReference type="Gene3D" id="3.10.350.10">
    <property type="entry name" value="LysM domain"/>
    <property type="match status" value="1"/>
</dbReference>
<dbReference type="InterPro" id="IPR048494">
    <property type="entry name" value="Dit-like_N"/>
</dbReference>
<dbReference type="GeneID" id="90533408"/>
<reference evidence="3 4" key="1">
    <citation type="submission" date="2022-06" db="EMBL/GenBank/DDBJ databases">
        <title>Isolation of gut microbiota from human fecal samples.</title>
        <authorList>
            <person name="Pamer E.G."/>
            <person name="Barat B."/>
            <person name="Waligurski E."/>
            <person name="Medina S."/>
            <person name="Paddock L."/>
            <person name="Mostad J."/>
        </authorList>
    </citation>
    <scope>NUCLEOTIDE SEQUENCE [LARGE SCALE GENOMIC DNA]</scope>
    <source>
        <strain evidence="3 4">DFI.9.73</strain>
    </source>
</reference>
<dbReference type="RefSeq" id="WP_066866475.1">
    <property type="nucleotide sequence ID" value="NZ_CABKVV010000014.1"/>
</dbReference>
<dbReference type="EMBL" id="JANFZH010000023">
    <property type="protein sequence ID" value="MCQ4840431.1"/>
    <property type="molecule type" value="Genomic_DNA"/>
</dbReference>
<sequence>MALINGIYVFIDEDGERVEQEYELSSHPVEDGEAVADHLRPQPFVIKLQGEVVGPDAAQKLAKLRQLAATATPVTYAGRNYDKNMLITRFDTGHPGSVMAGLTFEMELKHGRFARNSYVGQSSDPRQNAGTQQIQENSTEEKVYYTVKAGDTIWDLVAAPHAPYPTKTYGFTCSDVIARNPQAFSISGDPTSMQVGARLWVGNRRK</sequence>
<gene>
    <name evidence="3" type="ORF">NE695_10965</name>
</gene>
<keyword evidence="4" id="KW-1185">Reference proteome</keyword>
<protein>
    <submittedName>
        <fullName evidence="3">LysM peptidoglycan-binding domain-containing protein</fullName>
    </submittedName>
</protein>
<evidence type="ECO:0000313" key="3">
    <source>
        <dbReference type="EMBL" id="MCQ4840431.1"/>
    </source>
</evidence>
<accession>A0ABT1S0I0</accession>
<evidence type="ECO:0000256" key="1">
    <source>
        <dbReference type="SAM" id="MobiDB-lite"/>
    </source>
</evidence>
<name>A0ABT1S0I0_9FIRM</name>
<evidence type="ECO:0000313" key="4">
    <source>
        <dbReference type="Proteomes" id="UP001524473"/>
    </source>
</evidence>
<dbReference type="PROSITE" id="PS51782">
    <property type="entry name" value="LYSM"/>
    <property type="match status" value="1"/>
</dbReference>
<dbReference type="Pfam" id="PF21821">
    <property type="entry name" value="Dit_like"/>
    <property type="match status" value="1"/>
</dbReference>
<feature type="region of interest" description="Disordered" evidence="1">
    <location>
        <begin position="117"/>
        <end position="137"/>
    </location>
</feature>
<feature type="compositionally biased region" description="Polar residues" evidence="1">
    <location>
        <begin position="118"/>
        <end position="137"/>
    </location>
</feature>
<comment type="caution">
    <text evidence="3">The sequence shown here is derived from an EMBL/GenBank/DDBJ whole genome shotgun (WGS) entry which is preliminary data.</text>
</comment>
<dbReference type="InterPro" id="IPR036779">
    <property type="entry name" value="LysM_dom_sf"/>
</dbReference>
<proteinExistence type="predicted"/>
<dbReference type="Proteomes" id="UP001524473">
    <property type="component" value="Unassembled WGS sequence"/>
</dbReference>
<dbReference type="InterPro" id="IPR018392">
    <property type="entry name" value="LysM"/>
</dbReference>
<dbReference type="CDD" id="cd00118">
    <property type="entry name" value="LysM"/>
    <property type="match status" value="1"/>
</dbReference>